<dbReference type="PANTHER" id="PTHR30582:SF2">
    <property type="entry name" value="L,D-TRANSPEPTIDASE YCIB-RELATED"/>
    <property type="match status" value="1"/>
</dbReference>
<feature type="active site" description="Nucleophile" evidence="7">
    <location>
        <position position="342"/>
    </location>
</feature>
<evidence type="ECO:0000313" key="11">
    <source>
        <dbReference type="EMBL" id="GAA1176680.1"/>
    </source>
</evidence>
<dbReference type="InterPro" id="IPR041280">
    <property type="entry name" value="Big_10"/>
</dbReference>
<dbReference type="Gene3D" id="2.40.440.10">
    <property type="entry name" value="L,D-transpeptidase catalytic domain-like"/>
    <property type="match status" value="1"/>
</dbReference>
<dbReference type="InterPro" id="IPR038063">
    <property type="entry name" value="Transpep_catalytic_dom"/>
</dbReference>
<name>A0ABN1UWT8_9ACTN</name>
<keyword evidence="12" id="KW-1185">Reference proteome</keyword>
<dbReference type="Proteomes" id="UP001501371">
    <property type="component" value="Unassembled WGS sequence"/>
</dbReference>
<evidence type="ECO:0000256" key="9">
    <source>
        <dbReference type="SAM" id="SignalP"/>
    </source>
</evidence>
<evidence type="ECO:0000256" key="1">
    <source>
        <dbReference type="ARBA" id="ARBA00004752"/>
    </source>
</evidence>
<dbReference type="Gene3D" id="2.60.40.3710">
    <property type="match status" value="1"/>
</dbReference>
<comment type="caution">
    <text evidence="11">The sequence shown here is derived from an EMBL/GenBank/DDBJ whole genome shotgun (WGS) entry which is preliminary data.</text>
</comment>
<keyword evidence="4 7" id="KW-0573">Peptidoglycan synthesis</keyword>
<dbReference type="Pfam" id="PF17964">
    <property type="entry name" value="Big_10"/>
    <property type="match status" value="1"/>
</dbReference>
<keyword evidence="2" id="KW-0808">Transferase</keyword>
<dbReference type="PROSITE" id="PS51257">
    <property type="entry name" value="PROKAR_LIPOPROTEIN"/>
    <property type="match status" value="1"/>
</dbReference>
<keyword evidence="9" id="KW-0732">Signal</keyword>
<protein>
    <submittedName>
        <fullName evidence="11">Ig-like domain-containing protein</fullName>
    </submittedName>
</protein>
<evidence type="ECO:0000256" key="4">
    <source>
        <dbReference type="ARBA" id="ARBA00022984"/>
    </source>
</evidence>
<keyword evidence="5" id="KW-0012">Acyltransferase</keyword>
<dbReference type="PROSITE" id="PS52029">
    <property type="entry name" value="LD_TPASE"/>
    <property type="match status" value="1"/>
</dbReference>
<evidence type="ECO:0000256" key="8">
    <source>
        <dbReference type="SAM" id="MobiDB-lite"/>
    </source>
</evidence>
<evidence type="ECO:0000256" key="3">
    <source>
        <dbReference type="ARBA" id="ARBA00022960"/>
    </source>
</evidence>
<dbReference type="Gene3D" id="2.60.40.3780">
    <property type="match status" value="1"/>
</dbReference>
<evidence type="ECO:0000256" key="7">
    <source>
        <dbReference type="PROSITE-ProRule" id="PRU01373"/>
    </source>
</evidence>
<keyword evidence="3 7" id="KW-0133">Cell shape</keyword>
<evidence type="ECO:0000256" key="2">
    <source>
        <dbReference type="ARBA" id="ARBA00022679"/>
    </source>
</evidence>
<evidence type="ECO:0000256" key="6">
    <source>
        <dbReference type="ARBA" id="ARBA00023316"/>
    </source>
</evidence>
<evidence type="ECO:0000313" key="12">
    <source>
        <dbReference type="Proteomes" id="UP001501371"/>
    </source>
</evidence>
<feature type="active site" description="Proton donor/acceptor" evidence="7">
    <location>
        <position position="324"/>
    </location>
</feature>
<feature type="chain" id="PRO_5047244443" evidence="9">
    <location>
        <begin position="27"/>
        <end position="416"/>
    </location>
</feature>
<proteinExistence type="predicted"/>
<dbReference type="Pfam" id="PF03734">
    <property type="entry name" value="YkuD"/>
    <property type="match status" value="1"/>
</dbReference>
<dbReference type="RefSeq" id="WP_344277677.1">
    <property type="nucleotide sequence ID" value="NZ_BAAAKV010000032.1"/>
</dbReference>
<accession>A0ABN1UWT8</accession>
<dbReference type="SUPFAM" id="SSF141523">
    <property type="entry name" value="L,D-transpeptidase catalytic domain-like"/>
    <property type="match status" value="1"/>
</dbReference>
<sequence length="416" mass="44407">MNHTPRMRTVLSCTLLVVSLAAVATACGEEERHPLSGKPADAGSKVVFSTPSGATNADPNKPLEITAKGAGDRITDVTATDAFGHYLAGELTADGLRWHSTAPLAAGARYTVRVATENGKGVPGARTLTFATTPAKKKLEVEFGPEEGEYGVGQPITATLSEPIKSKKARDVVERALKVRSTPGANGGAWHWVDDTELHYRPKEYWPAYGKITATSNLEGVKVDDKLYGAATKPLKLTTGSRFEAIVDASAHYMTVFRDGEEINNIPVTTGKPGFSTRNGIKVVLGKQSYVQMRGSTVGIGGSEGYNLPVYWATRVTWSGEYVHAAPWSIGSHGVANVSHGCVGMSTANASWFFETVTPGDIVQVVNSAGGYMEDFGNGFGDWNMEWEDWRKGSVLQAGTRDGSSPADAARLRPQI</sequence>
<feature type="signal peptide" evidence="9">
    <location>
        <begin position="1"/>
        <end position="26"/>
    </location>
</feature>
<dbReference type="InterPro" id="IPR050979">
    <property type="entry name" value="LD-transpeptidase"/>
</dbReference>
<keyword evidence="6 7" id="KW-0961">Cell wall biogenesis/degradation</keyword>
<dbReference type="EMBL" id="BAAAKV010000032">
    <property type="protein sequence ID" value="GAA1176680.1"/>
    <property type="molecule type" value="Genomic_DNA"/>
</dbReference>
<dbReference type="CDD" id="cd16913">
    <property type="entry name" value="YkuD_like"/>
    <property type="match status" value="1"/>
</dbReference>
<evidence type="ECO:0000259" key="10">
    <source>
        <dbReference type="PROSITE" id="PS52029"/>
    </source>
</evidence>
<dbReference type="InterPro" id="IPR005490">
    <property type="entry name" value="LD_TPept_cat_dom"/>
</dbReference>
<feature type="region of interest" description="Disordered" evidence="8">
    <location>
        <begin position="397"/>
        <end position="416"/>
    </location>
</feature>
<evidence type="ECO:0000256" key="5">
    <source>
        <dbReference type="ARBA" id="ARBA00023315"/>
    </source>
</evidence>
<comment type="pathway">
    <text evidence="1 7">Cell wall biogenesis; peptidoglycan biosynthesis.</text>
</comment>
<reference evidence="11 12" key="1">
    <citation type="journal article" date="2019" name="Int. J. Syst. Evol. Microbiol.">
        <title>The Global Catalogue of Microorganisms (GCM) 10K type strain sequencing project: providing services to taxonomists for standard genome sequencing and annotation.</title>
        <authorList>
            <consortium name="The Broad Institute Genomics Platform"/>
            <consortium name="The Broad Institute Genome Sequencing Center for Infectious Disease"/>
            <person name="Wu L."/>
            <person name="Ma J."/>
        </authorList>
    </citation>
    <scope>NUCLEOTIDE SEQUENCE [LARGE SCALE GENOMIC DNA]</scope>
    <source>
        <strain evidence="11 12">JCM 12696</strain>
    </source>
</reference>
<gene>
    <name evidence="11" type="ORF">GCM10009654_37370</name>
</gene>
<dbReference type="PANTHER" id="PTHR30582">
    <property type="entry name" value="L,D-TRANSPEPTIDASE"/>
    <property type="match status" value="1"/>
</dbReference>
<feature type="domain" description="L,D-TPase catalytic" evidence="10">
    <location>
        <begin position="243"/>
        <end position="366"/>
    </location>
</feature>
<organism evidence="11 12">
    <name type="scientific">Streptomyces hebeiensis</name>
    <dbReference type="NCBI Taxonomy" id="229486"/>
    <lineage>
        <taxon>Bacteria</taxon>
        <taxon>Bacillati</taxon>
        <taxon>Actinomycetota</taxon>
        <taxon>Actinomycetes</taxon>
        <taxon>Kitasatosporales</taxon>
        <taxon>Streptomycetaceae</taxon>
        <taxon>Streptomyces</taxon>
    </lineage>
</organism>